<dbReference type="GO" id="GO:0043190">
    <property type="term" value="C:ATP-binding cassette (ABC) transporter complex"/>
    <property type="evidence" value="ECO:0007669"/>
    <property type="project" value="TreeGrafter"/>
</dbReference>
<gene>
    <name evidence="10" type="ORF">G5B42_05265</name>
</gene>
<sequence>MSIKVENLSFSYRQPTGEEVEALKDVSFSIGPGDFVGIMGTTGSGKTTLVQLLAGLRAPAGGRIYINGEEITAKAYDRNRLRQTVGVVFQEPEYQLFAATVEKDVAFGLKYSGLTHQEVTARVRWALETMGFDFEKVRHQSPLALSGGEKRRVAIAGVLVTKPRILILDEPIAGLDPSGRDNFLRLLTQMNQTGTTILVVSHNMEALAEYTRHLLVLERGRLLDSGPTREVFIRLQQRKNGFLGQTTAQRIATRLAERNLALPATVVTYADLLAVLKQELSGGGQE</sequence>
<dbReference type="Pfam" id="PF00005">
    <property type="entry name" value="ABC_tran"/>
    <property type="match status" value="1"/>
</dbReference>
<dbReference type="EMBL" id="JAAKDE010000010">
    <property type="protein sequence ID" value="MBA2132952.1"/>
    <property type="molecule type" value="Genomic_DNA"/>
</dbReference>
<dbReference type="PROSITE" id="PS00211">
    <property type="entry name" value="ABC_TRANSPORTER_1"/>
    <property type="match status" value="1"/>
</dbReference>
<dbReference type="FunFam" id="3.40.50.300:FF:000224">
    <property type="entry name" value="Energy-coupling factor transporter ATP-binding protein EcfA"/>
    <property type="match status" value="1"/>
</dbReference>
<keyword evidence="3" id="KW-0813">Transport</keyword>
<evidence type="ECO:0000259" key="9">
    <source>
        <dbReference type="PROSITE" id="PS50893"/>
    </source>
</evidence>
<dbReference type="SUPFAM" id="SSF52540">
    <property type="entry name" value="P-loop containing nucleoside triphosphate hydrolases"/>
    <property type="match status" value="1"/>
</dbReference>
<dbReference type="GO" id="GO:0042626">
    <property type="term" value="F:ATPase-coupled transmembrane transporter activity"/>
    <property type="evidence" value="ECO:0007669"/>
    <property type="project" value="TreeGrafter"/>
</dbReference>
<feature type="domain" description="ABC transporter" evidence="9">
    <location>
        <begin position="3"/>
        <end position="244"/>
    </location>
</feature>
<name>A0A8J6I2A0_9FIRM</name>
<evidence type="ECO:0000256" key="8">
    <source>
        <dbReference type="ARBA" id="ARBA00023136"/>
    </source>
</evidence>
<evidence type="ECO:0000256" key="5">
    <source>
        <dbReference type="ARBA" id="ARBA00022741"/>
    </source>
</evidence>
<dbReference type="InterPro" id="IPR027417">
    <property type="entry name" value="P-loop_NTPase"/>
</dbReference>
<keyword evidence="11" id="KW-1185">Reference proteome</keyword>
<dbReference type="InterPro" id="IPR050095">
    <property type="entry name" value="ECF_ABC_transporter_ATP-bd"/>
</dbReference>
<dbReference type="InterPro" id="IPR017871">
    <property type="entry name" value="ABC_transporter-like_CS"/>
</dbReference>
<dbReference type="Proteomes" id="UP000657177">
    <property type="component" value="Unassembled WGS sequence"/>
</dbReference>
<protein>
    <submittedName>
        <fullName evidence="10">Energy-coupling factor transporter ATPase</fullName>
    </submittedName>
</protein>
<proteinExistence type="inferred from homology"/>
<evidence type="ECO:0000256" key="4">
    <source>
        <dbReference type="ARBA" id="ARBA00022475"/>
    </source>
</evidence>
<keyword evidence="5" id="KW-0547">Nucleotide-binding</keyword>
<evidence type="ECO:0000256" key="1">
    <source>
        <dbReference type="ARBA" id="ARBA00004202"/>
    </source>
</evidence>
<dbReference type="AlphaFoldDB" id="A0A8J6I2A0"/>
<comment type="subcellular location">
    <subcellularLocation>
        <location evidence="1">Cell membrane</location>
        <topology evidence="1">Peripheral membrane protein</topology>
    </subcellularLocation>
</comment>
<keyword evidence="6" id="KW-0067">ATP-binding</keyword>
<evidence type="ECO:0000313" key="10">
    <source>
        <dbReference type="EMBL" id="MBA2132952.1"/>
    </source>
</evidence>
<dbReference type="CDD" id="cd03225">
    <property type="entry name" value="ABC_cobalt_CbiO_domain1"/>
    <property type="match status" value="1"/>
</dbReference>
<accession>A0A8J6I2A0</accession>
<dbReference type="InterPro" id="IPR015856">
    <property type="entry name" value="ABC_transpr_CbiO/EcfA_su"/>
</dbReference>
<comment type="similarity">
    <text evidence="2">Belongs to the ABC transporter superfamily.</text>
</comment>
<dbReference type="PROSITE" id="PS50893">
    <property type="entry name" value="ABC_TRANSPORTER_2"/>
    <property type="match status" value="1"/>
</dbReference>
<reference evidence="10" key="1">
    <citation type="submission" date="2020-06" db="EMBL/GenBank/DDBJ databases">
        <title>Novel chitinolytic bacterium.</title>
        <authorList>
            <person name="Ungkulpasvich U."/>
            <person name="Kosugi A."/>
            <person name="Uke A."/>
        </authorList>
    </citation>
    <scope>NUCLEOTIDE SEQUENCE</scope>
    <source>
        <strain evidence="10">UUS1-1</strain>
    </source>
</reference>
<evidence type="ECO:0000256" key="2">
    <source>
        <dbReference type="ARBA" id="ARBA00005417"/>
    </source>
</evidence>
<comment type="caution">
    <text evidence="10">The sequence shown here is derived from an EMBL/GenBank/DDBJ whole genome shotgun (WGS) entry which is preliminary data.</text>
</comment>
<dbReference type="PANTHER" id="PTHR43553:SF27">
    <property type="entry name" value="ENERGY-COUPLING FACTOR TRANSPORTER ATP-BINDING PROTEIN ECFA2"/>
    <property type="match status" value="1"/>
</dbReference>
<dbReference type="RefSeq" id="WP_181339408.1">
    <property type="nucleotide sequence ID" value="NZ_JAAKDE010000010.1"/>
</dbReference>
<dbReference type="GO" id="GO:0005524">
    <property type="term" value="F:ATP binding"/>
    <property type="evidence" value="ECO:0007669"/>
    <property type="project" value="UniProtKB-KW"/>
</dbReference>
<dbReference type="InterPro" id="IPR003593">
    <property type="entry name" value="AAA+_ATPase"/>
</dbReference>
<dbReference type="SMART" id="SM00382">
    <property type="entry name" value="AAA"/>
    <property type="match status" value="1"/>
</dbReference>
<organism evidence="10 11">
    <name type="scientific">Capillibacterium thermochitinicola</name>
    <dbReference type="NCBI Taxonomy" id="2699427"/>
    <lineage>
        <taxon>Bacteria</taxon>
        <taxon>Bacillati</taxon>
        <taxon>Bacillota</taxon>
        <taxon>Capillibacterium</taxon>
    </lineage>
</organism>
<keyword evidence="4" id="KW-1003">Cell membrane</keyword>
<dbReference type="InterPro" id="IPR003439">
    <property type="entry name" value="ABC_transporter-like_ATP-bd"/>
</dbReference>
<evidence type="ECO:0000256" key="3">
    <source>
        <dbReference type="ARBA" id="ARBA00022448"/>
    </source>
</evidence>
<evidence type="ECO:0000256" key="7">
    <source>
        <dbReference type="ARBA" id="ARBA00022967"/>
    </source>
</evidence>
<dbReference type="GO" id="GO:0016887">
    <property type="term" value="F:ATP hydrolysis activity"/>
    <property type="evidence" value="ECO:0007669"/>
    <property type="project" value="InterPro"/>
</dbReference>
<evidence type="ECO:0000256" key="6">
    <source>
        <dbReference type="ARBA" id="ARBA00022840"/>
    </source>
</evidence>
<keyword evidence="8" id="KW-0472">Membrane</keyword>
<dbReference type="PANTHER" id="PTHR43553">
    <property type="entry name" value="HEAVY METAL TRANSPORTER"/>
    <property type="match status" value="1"/>
</dbReference>
<dbReference type="Gene3D" id="3.40.50.300">
    <property type="entry name" value="P-loop containing nucleotide triphosphate hydrolases"/>
    <property type="match status" value="1"/>
</dbReference>
<evidence type="ECO:0000313" key="11">
    <source>
        <dbReference type="Proteomes" id="UP000657177"/>
    </source>
</evidence>
<keyword evidence="7" id="KW-1278">Translocase</keyword>